<keyword evidence="2" id="KW-0521">NADP</keyword>
<dbReference type="PRINTS" id="PR00081">
    <property type="entry name" value="GDHRDH"/>
</dbReference>
<comment type="similarity">
    <text evidence="1 4">Belongs to the short-chain dehydrogenases/reductases (SDR) family.</text>
</comment>
<dbReference type="PANTHER" id="PTHR43391:SF14">
    <property type="entry name" value="DEHYDROGENASE_REDUCTASE SDR FAMILY PROTEIN 7-LIKE"/>
    <property type="match status" value="1"/>
</dbReference>
<dbReference type="Proteomes" id="UP000175669">
    <property type="component" value="Unassembled WGS sequence"/>
</dbReference>
<gene>
    <name evidence="5" type="ORF">PHACT_11970</name>
</gene>
<evidence type="ECO:0000256" key="3">
    <source>
        <dbReference type="ARBA" id="ARBA00023002"/>
    </source>
</evidence>
<dbReference type="FunFam" id="3.40.50.720:FF:000084">
    <property type="entry name" value="Short-chain dehydrogenase reductase"/>
    <property type="match status" value="1"/>
</dbReference>
<dbReference type="AlphaFoldDB" id="A0A1E8CMS3"/>
<evidence type="ECO:0000256" key="2">
    <source>
        <dbReference type="ARBA" id="ARBA00022857"/>
    </source>
</evidence>
<evidence type="ECO:0000313" key="5">
    <source>
        <dbReference type="EMBL" id="OFE13761.1"/>
    </source>
</evidence>
<reference evidence="6" key="1">
    <citation type="submission" date="2016-07" db="EMBL/GenBank/DDBJ databases">
        <authorList>
            <person name="Florea S."/>
            <person name="Webb J.S."/>
            <person name="Jaromczyk J."/>
            <person name="Schardl C.L."/>
        </authorList>
    </citation>
    <scope>NUCLEOTIDE SEQUENCE [LARGE SCALE GENOMIC DNA]</scope>
    <source>
        <strain evidence="6">KCTC 42131</strain>
    </source>
</reference>
<comment type="caution">
    <text evidence="5">The sequence shown here is derived from an EMBL/GenBank/DDBJ whole genome shotgun (WGS) entry which is preliminary data.</text>
</comment>
<evidence type="ECO:0000313" key="6">
    <source>
        <dbReference type="Proteomes" id="UP000175669"/>
    </source>
</evidence>
<dbReference type="EMBL" id="MASR01000001">
    <property type="protein sequence ID" value="OFE13761.1"/>
    <property type="molecule type" value="Genomic_DNA"/>
</dbReference>
<dbReference type="PANTHER" id="PTHR43391">
    <property type="entry name" value="RETINOL DEHYDROGENASE-RELATED"/>
    <property type="match status" value="1"/>
</dbReference>
<dbReference type="PRINTS" id="PR00080">
    <property type="entry name" value="SDRFAMILY"/>
</dbReference>
<proteinExistence type="inferred from homology"/>
<evidence type="ECO:0000256" key="4">
    <source>
        <dbReference type="RuleBase" id="RU000363"/>
    </source>
</evidence>
<dbReference type="Gene3D" id="3.40.50.720">
    <property type="entry name" value="NAD(P)-binding Rossmann-like Domain"/>
    <property type="match status" value="1"/>
</dbReference>
<evidence type="ECO:0000256" key="1">
    <source>
        <dbReference type="ARBA" id="ARBA00006484"/>
    </source>
</evidence>
<dbReference type="InterPro" id="IPR002347">
    <property type="entry name" value="SDR_fam"/>
</dbReference>
<name>A0A1E8CMS3_9GAMM</name>
<protein>
    <submittedName>
        <fullName evidence="5">Oxidoreductase</fullName>
    </submittedName>
</protein>
<dbReference type="STRING" id="1524254.PHACT_11970"/>
<accession>A0A1E8CMS3</accession>
<dbReference type="OrthoDB" id="6503536at2"/>
<keyword evidence="6" id="KW-1185">Reference proteome</keyword>
<dbReference type="InterPro" id="IPR036291">
    <property type="entry name" value="NAD(P)-bd_dom_sf"/>
</dbReference>
<organism evidence="5 6">
    <name type="scientific">Pseudohongiella acticola</name>
    <dbReference type="NCBI Taxonomy" id="1524254"/>
    <lineage>
        <taxon>Bacteria</taxon>
        <taxon>Pseudomonadati</taxon>
        <taxon>Pseudomonadota</taxon>
        <taxon>Gammaproteobacteria</taxon>
        <taxon>Pseudomonadales</taxon>
        <taxon>Pseudohongiellaceae</taxon>
        <taxon>Pseudohongiella</taxon>
    </lineage>
</organism>
<keyword evidence="3" id="KW-0560">Oxidoreductase</keyword>
<dbReference type="GO" id="GO:0016491">
    <property type="term" value="F:oxidoreductase activity"/>
    <property type="evidence" value="ECO:0007669"/>
    <property type="project" value="UniProtKB-KW"/>
</dbReference>
<dbReference type="Pfam" id="PF00106">
    <property type="entry name" value="adh_short"/>
    <property type="match status" value="1"/>
</dbReference>
<sequence>MTDFRDKTAVISGGAEGIGFSIAQALGAQGMNIVLGDIDPAQLDKAVASLTEQGVPALGVVMDVTRPEQWQQLGQRSVDRFGSIHMLVNNAGVGGGTGTVEQIDERDWRWVLDVNLMGVIYGTQTLIPLIKQHGEGGWLINVASMAGMAGVPYAGAYTATKTAVVGMSESWFAELQLHNIQVSVLCPAFVKTRINLSERNRQSDYQRQQQETEQDVAMAARMQAIVDNGLAVDVVGQRVVEAVGQGELYIFTHPNYRQVVQQRYQAIDEAFARAAYSPLLASVVDEEIVGFT</sequence>
<dbReference type="RefSeq" id="WP_070117979.1">
    <property type="nucleotide sequence ID" value="NZ_MASR01000001.1"/>
</dbReference>
<dbReference type="SUPFAM" id="SSF51735">
    <property type="entry name" value="NAD(P)-binding Rossmann-fold domains"/>
    <property type="match status" value="1"/>
</dbReference>
<dbReference type="CDD" id="cd05233">
    <property type="entry name" value="SDR_c"/>
    <property type="match status" value="1"/>
</dbReference>